<dbReference type="EMBL" id="FOVR01000001">
    <property type="protein sequence ID" value="SFN60331.1"/>
    <property type="molecule type" value="Genomic_DNA"/>
</dbReference>
<reference evidence="1 2" key="1">
    <citation type="submission" date="2016-10" db="EMBL/GenBank/DDBJ databases">
        <authorList>
            <person name="de Groot N.N."/>
        </authorList>
    </citation>
    <scope>NUCLEOTIDE SEQUENCE [LARGE SCALE GENOMIC DNA]</scope>
    <source>
        <strain evidence="1 2">CGMCC 1.9157</strain>
    </source>
</reference>
<proteinExistence type="predicted"/>
<protein>
    <recommendedName>
        <fullName evidence="3">DUF2971 domain-containing protein</fullName>
    </recommendedName>
</protein>
<dbReference type="Proteomes" id="UP000199236">
    <property type="component" value="Unassembled WGS sequence"/>
</dbReference>
<evidence type="ECO:0000313" key="2">
    <source>
        <dbReference type="Proteomes" id="UP000199236"/>
    </source>
</evidence>
<dbReference type="RefSeq" id="WP_090068374.1">
    <property type="nucleotide sequence ID" value="NZ_FOVR01000001.1"/>
</dbReference>
<gene>
    <name evidence="1" type="ORF">SAMN04488056_101441</name>
</gene>
<keyword evidence="2" id="KW-1185">Reference proteome</keyword>
<dbReference type="AlphaFoldDB" id="A0A1I5ACS7"/>
<accession>A0A1I5ACS7</accession>
<sequence>MHKTENKIYYKYMSLDVAKIVLQNQTLRWSTPSLFNDPLDLQFIPPLLVNEREITHKIKTQIQRVLDGEVKAGPQSPLGVLLRTISPKEDEQVKKQIMDALLSSIPESLERVKKVYPSAMSEVRKQLEKCKALCLTMNPANTAMWGNYADSHKGIVLGFRCVEGLDSPWPLARPMRYVKELPPLLDDDFFINLTLGWPDKGVKRIVDTIAYTKTVEWEHEQEVRLFSGMGRNKIADYEDLPFGAQELCNIIFGQRTTADQRTEIFEQFKNAYPQAAFQYVSADPTSYSLKFAEYTNT</sequence>
<evidence type="ECO:0000313" key="1">
    <source>
        <dbReference type="EMBL" id="SFN60331.1"/>
    </source>
</evidence>
<name>A0A1I5ACS7_9HYPH</name>
<dbReference type="OrthoDB" id="4119964at2"/>
<dbReference type="STRING" id="655353.SAMN04488056_101441"/>
<organism evidence="1 2">
    <name type="scientific">Cohaesibacter marisflavi</name>
    <dbReference type="NCBI Taxonomy" id="655353"/>
    <lineage>
        <taxon>Bacteria</taxon>
        <taxon>Pseudomonadati</taxon>
        <taxon>Pseudomonadota</taxon>
        <taxon>Alphaproteobacteria</taxon>
        <taxon>Hyphomicrobiales</taxon>
        <taxon>Cohaesibacteraceae</taxon>
    </lineage>
</organism>
<evidence type="ECO:0008006" key="3">
    <source>
        <dbReference type="Google" id="ProtNLM"/>
    </source>
</evidence>